<keyword evidence="2" id="KW-0812">Transmembrane</keyword>
<dbReference type="Gene3D" id="2.50.20.10">
    <property type="entry name" value="Lipoprotein localisation LolA/LolB/LppX"/>
    <property type="match status" value="1"/>
</dbReference>
<dbReference type="PANTHER" id="PTHR37507">
    <property type="entry name" value="SPORULATION PROTEIN YDCC"/>
    <property type="match status" value="1"/>
</dbReference>
<dbReference type="EMBL" id="JAATEN010000019">
    <property type="protein sequence ID" value="NJQ02947.1"/>
    <property type="molecule type" value="Genomic_DNA"/>
</dbReference>
<evidence type="ECO:0000256" key="1">
    <source>
        <dbReference type="SAM" id="MobiDB-lite"/>
    </source>
</evidence>
<keyword evidence="2" id="KW-0472">Membrane</keyword>
<accession>A0ABX1C4V1</accession>
<feature type="region of interest" description="Disordered" evidence="1">
    <location>
        <begin position="1"/>
        <end position="33"/>
    </location>
</feature>
<reference evidence="3 4" key="1">
    <citation type="submission" date="2020-03" db="EMBL/GenBank/DDBJ databases">
        <title>WGS of actinomycetes isolated from Thailand.</title>
        <authorList>
            <person name="Thawai C."/>
        </authorList>
    </citation>
    <scope>NUCLEOTIDE SEQUENCE [LARGE SCALE GENOMIC DNA]</scope>
    <source>
        <strain evidence="3 4">PLAI 1-29</strain>
    </source>
</reference>
<dbReference type="InterPro" id="IPR052944">
    <property type="entry name" value="Sporulation_related"/>
</dbReference>
<protein>
    <submittedName>
        <fullName evidence="3">DUF2092 domain-containing protein</fullName>
    </submittedName>
</protein>
<proteinExistence type="predicted"/>
<organism evidence="3 4">
    <name type="scientific">Streptomyces zingiberis</name>
    <dbReference type="NCBI Taxonomy" id="2053010"/>
    <lineage>
        <taxon>Bacteria</taxon>
        <taxon>Bacillati</taxon>
        <taxon>Actinomycetota</taxon>
        <taxon>Actinomycetes</taxon>
        <taxon>Kitasatosporales</taxon>
        <taxon>Streptomycetaceae</taxon>
        <taxon>Streptomyces</taxon>
    </lineage>
</organism>
<dbReference type="PANTHER" id="PTHR37507:SF2">
    <property type="entry name" value="SPORULATION PROTEIN YDCC"/>
    <property type="match status" value="1"/>
</dbReference>
<evidence type="ECO:0000256" key="2">
    <source>
        <dbReference type="SAM" id="Phobius"/>
    </source>
</evidence>
<sequence length="454" mass="45692">MPAQGPIQLTGGHDGRGGREDESAEGATPSPARRLARWGVPAAVVGVAALGIGIVPALAGQGSPDLPEISASELIAKIAESETEQLSGTVRINTDLGLPELTGLASGAFASGPGQGGDGSSADPREKLMELVSGSHTLRVAADGPERQRLSLVGGSGDSGEYTLVHNGQDLWAYDAGSNAGYHAKLPEEAAGAEAGKGGPHRLPDGVGDATPQDLAEQALKAVGDTTSVTVDGTARIAGRDAYQLVIAPRAEGSTVKAARISVDAENGVPLKFTLLPSSGGKAVIDVGFTAVDFARPDASSFAFKPPKGAEITEEDLSAHGARRDGRAAEDRHDGKRSEDGRDHDGSGLLGGLFGSGTPGGSGSGAGGPEILGEGWASVVRLQAPGAGKDAAAGEPAGEAQALLDSLGERVRGDFGEGRIFSTRLVNVLMTDDGGVYAGAVTKEALVKIAEQAE</sequence>
<feature type="compositionally biased region" description="Gly residues" evidence="1">
    <location>
        <begin position="348"/>
        <end position="370"/>
    </location>
</feature>
<keyword evidence="2" id="KW-1133">Transmembrane helix</keyword>
<dbReference type="RefSeq" id="WP_168103575.1">
    <property type="nucleotide sequence ID" value="NZ_JAATEN010000019.1"/>
</dbReference>
<dbReference type="Proteomes" id="UP000695264">
    <property type="component" value="Unassembled WGS sequence"/>
</dbReference>
<evidence type="ECO:0000313" key="4">
    <source>
        <dbReference type="Proteomes" id="UP000695264"/>
    </source>
</evidence>
<dbReference type="SUPFAM" id="SSF89392">
    <property type="entry name" value="Prokaryotic lipoproteins and lipoprotein localization factors"/>
    <property type="match status" value="1"/>
</dbReference>
<comment type="caution">
    <text evidence="3">The sequence shown here is derived from an EMBL/GenBank/DDBJ whole genome shotgun (WGS) entry which is preliminary data.</text>
</comment>
<feature type="transmembrane region" description="Helical" evidence="2">
    <location>
        <begin position="38"/>
        <end position="59"/>
    </location>
</feature>
<keyword evidence="4" id="KW-1185">Reference proteome</keyword>
<feature type="compositionally biased region" description="Basic and acidic residues" evidence="1">
    <location>
        <begin position="322"/>
        <end position="346"/>
    </location>
</feature>
<gene>
    <name evidence="3" type="ORF">HCK00_20970</name>
</gene>
<evidence type="ECO:0000313" key="3">
    <source>
        <dbReference type="EMBL" id="NJQ02947.1"/>
    </source>
</evidence>
<dbReference type="InterPro" id="IPR029046">
    <property type="entry name" value="LolA/LolB/LppX"/>
</dbReference>
<name>A0ABX1C4V1_9ACTN</name>
<feature type="region of interest" description="Disordered" evidence="1">
    <location>
        <begin position="302"/>
        <end position="370"/>
    </location>
</feature>